<sequence length="100" mass="10702">MGLEDNRVFWLFHLGLSVVLPLSWSSPATTIDGYTSATEDGHLLIPVTRKPPLRSKADRHGPEEAAGDQGGTQVSPGDRRIEEASPIQAGNRGAEGLNRA</sequence>
<feature type="chain" id="PRO_5043662701" evidence="2">
    <location>
        <begin position="26"/>
        <end position="100"/>
    </location>
</feature>
<name>A0AAV2GFQ6_9ROSI</name>
<dbReference type="Proteomes" id="UP001497516">
    <property type="component" value="Chromosome 8"/>
</dbReference>
<reference evidence="3 4" key="1">
    <citation type="submission" date="2024-04" db="EMBL/GenBank/DDBJ databases">
        <authorList>
            <person name="Fracassetti M."/>
        </authorList>
    </citation>
    <scope>NUCLEOTIDE SEQUENCE [LARGE SCALE GENOMIC DNA]</scope>
</reference>
<evidence type="ECO:0000313" key="4">
    <source>
        <dbReference type="Proteomes" id="UP001497516"/>
    </source>
</evidence>
<evidence type="ECO:0000256" key="2">
    <source>
        <dbReference type="SAM" id="SignalP"/>
    </source>
</evidence>
<evidence type="ECO:0000313" key="3">
    <source>
        <dbReference type="EMBL" id="CAL1409519.1"/>
    </source>
</evidence>
<gene>
    <name evidence="3" type="ORF">LTRI10_LOCUS49013</name>
</gene>
<feature type="region of interest" description="Disordered" evidence="1">
    <location>
        <begin position="30"/>
        <end position="100"/>
    </location>
</feature>
<dbReference type="EMBL" id="OZ034821">
    <property type="protein sequence ID" value="CAL1409519.1"/>
    <property type="molecule type" value="Genomic_DNA"/>
</dbReference>
<protein>
    <submittedName>
        <fullName evidence="3">Uncharacterized protein</fullName>
    </submittedName>
</protein>
<dbReference type="AlphaFoldDB" id="A0AAV2GFQ6"/>
<proteinExistence type="predicted"/>
<keyword evidence="2" id="KW-0732">Signal</keyword>
<keyword evidence="4" id="KW-1185">Reference proteome</keyword>
<evidence type="ECO:0000256" key="1">
    <source>
        <dbReference type="SAM" id="MobiDB-lite"/>
    </source>
</evidence>
<accession>A0AAV2GFQ6</accession>
<organism evidence="3 4">
    <name type="scientific">Linum trigynum</name>
    <dbReference type="NCBI Taxonomy" id="586398"/>
    <lineage>
        <taxon>Eukaryota</taxon>
        <taxon>Viridiplantae</taxon>
        <taxon>Streptophyta</taxon>
        <taxon>Embryophyta</taxon>
        <taxon>Tracheophyta</taxon>
        <taxon>Spermatophyta</taxon>
        <taxon>Magnoliopsida</taxon>
        <taxon>eudicotyledons</taxon>
        <taxon>Gunneridae</taxon>
        <taxon>Pentapetalae</taxon>
        <taxon>rosids</taxon>
        <taxon>fabids</taxon>
        <taxon>Malpighiales</taxon>
        <taxon>Linaceae</taxon>
        <taxon>Linum</taxon>
    </lineage>
</organism>
<feature type="signal peptide" evidence="2">
    <location>
        <begin position="1"/>
        <end position="25"/>
    </location>
</feature>